<gene>
    <name evidence="4" type="ORF">GCM10020367_31700</name>
</gene>
<evidence type="ECO:0000313" key="5">
    <source>
        <dbReference type="Proteomes" id="UP001499990"/>
    </source>
</evidence>
<keyword evidence="2" id="KW-0964">Secreted</keyword>
<accession>A0ABP6SC23</accession>
<organism evidence="4 5">
    <name type="scientific">Streptomyces sannanensis</name>
    <dbReference type="NCBI Taxonomy" id="285536"/>
    <lineage>
        <taxon>Bacteria</taxon>
        <taxon>Bacillati</taxon>
        <taxon>Actinomycetota</taxon>
        <taxon>Actinomycetes</taxon>
        <taxon>Kitasatosporales</taxon>
        <taxon>Streptomycetaceae</taxon>
        <taxon>Streptomyces</taxon>
    </lineage>
</organism>
<protein>
    <recommendedName>
        <fullName evidence="6">Alpha-amylase</fullName>
    </recommendedName>
</protein>
<evidence type="ECO:0000256" key="3">
    <source>
        <dbReference type="ARBA" id="ARBA00022729"/>
    </source>
</evidence>
<keyword evidence="3" id="KW-0732">Signal</keyword>
<proteinExistence type="inferred from homology"/>
<keyword evidence="5" id="KW-1185">Reference proteome</keyword>
<dbReference type="PANTHER" id="PTHR36108">
    <property type="entry name" value="COLOSSIN-B-RELATED"/>
    <property type="match status" value="1"/>
</dbReference>
<dbReference type="PANTHER" id="PTHR36108:SF13">
    <property type="entry name" value="COLOSSIN-B-RELATED"/>
    <property type="match status" value="1"/>
</dbReference>
<dbReference type="EMBL" id="BAAAYL010000001">
    <property type="protein sequence ID" value="GAA3373101.1"/>
    <property type="molecule type" value="Genomic_DNA"/>
</dbReference>
<evidence type="ECO:0008006" key="6">
    <source>
        <dbReference type="Google" id="ProtNLM"/>
    </source>
</evidence>
<evidence type="ECO:0000313" key="4">
    <source>
        <dbReference type="EMBL" id="GAA3373101.1"/>
    </source>
</evidence>
<dbReference type="InterPro" id="IPR013783">
    <property type="entry name" value="Ig-like_fold"/>
</dbReference>
<sequence>MTQGPGNTFGVSGRGFPAAETVTLKNSAGAVINTSTTLPDGFFEFTGIPNDNYTVTSKFAKVSCAKAPAPTSTPSGTDMNAEGAITCAVTQGPGNTFGVSGRGFPAAETVTLKNSAGAVINTSTTLPDGFFEFTGIPNDNYTVTSKFAKVSCAKAPAPTSTPSGTDMNAEGAITCAVTQGPGNTFGVSGRGFPAAETVTLKNSAGAVINTSTTLPDGFFEFTGIPNDNYTVTSKFAKVSCAKAPAPTSTPSGTDMNAEGAITCAVTQGPGNTFGVSGRGFPAAETVTLKNSAGAVINTSTTLPDGFFEFTGIPNDNYTVTSKFAKVSCAKANVPTSRQFIRKYRPGA</sequence>
<comment type="similarity">
    <text evidence="1">Belongs to the serine-aspartate repeat-containing protein (SDr) family.</text>
</comment>
<comment type="caution">
    <text evidence="4">The sequence shown here is derived from an EMBL/GenBank/DDBJ whole genome shotgun (WGS) entry which is preliminary data.</text>
</comment>
<dbReference type="SUPFAM" id="SSF117074">
    <property type="entry name" value="Hypothetical protein PA1324"/>
    <property type="match status" value="4"/>
</dbReference>
<dbReference type="Gene3D" id="2.60.40.10">
    <property type="entry name" value="Immunoglobulins"/>
    <property type="match status" value="4"/>
</dbReference>
<name>A0ABP6SC23_9ACTN</name>
<evidence type="ECO:0000256" key="2">
    <source>
        <dbReference type="ARBA" id="ARBA00022525"/>
    </source>
</evidence>
<dbReference type="Proteomes" id="UP001499990">
    <property type="component" value="Unassembled WGS sequence"/>
</dbReference>
<evidence type="ECO:0000256" key="1">
    <source>
        <dbReference type="ARBA" id="ARBA00007257"/>
    </source>
</evidence>
<reference evidence="5" key="1">
    <citation type="journal article" date="2019" name="Int. J. Syst. Evol. Microbiol.">
        <title>The Global Catalogue of Microorganisms (GCM) 10K type strain sequencing project: providing services to taxonomists for standard genome sequencing and annotation.</title>
        <authorList>
            <consortium name="The Broad Institute Genomics Platform"/>
            <consortium name="The Broad Institute Genome Sequencing Center for Infectious Disease"/>
            <person name="Wu L."/>
            <person name="Ma J."/>
        </authorList>
    </citation>
    <scope>NUCLEOTIDE SEQUENCE [LARGE SCALE GENOMIC DNA]</scope>
    <source>
        <strain evidence="5">JCM 9651</strain>
    </source>
</reference>